<dbReference type="PANTHER" id="PTHR13774:SF17">
    <property type="entry name" value="PHENAZINE BIOSYNTHESIS-LIKE DOMAIN-CONTAINING PROTEIN"/>
    <property type="match status" value="1"/>
</dbReference>
<evidence type="ECO:0000256" key="1">
    <source>
        <dbReference type="ARBA" id="ARBA00008270"/>
    </source>
</evidence>
<comment type="caution">
    <text evidence="3">The sequence shown here is derived from an EMBL/GenBank/DDBJ whole genome shotgun (WGS) entry which is preliminary data.</text>
</comment>
<dbReference type="EMBL" id="BSYJ01000002">
    <property type="protein sequence ID" value="GMG86753.1"/>
    <property type="molecule type" value="Genomic_DNA"/>
</dbReference>
<dbReference type="Proteomes" id="UP001224392">
    <property type="component" value="Unassembled WGS sequence"/>
</dbReference>
<dbReference type="InterPro" id="IPR003719">
    <property type="entry name" value="Phenazine_PhzF-like"/>
</dbReference>
<protein>
    <recommendedName>
        <fullName evidence="5">PhzF family phenazine biosynthesis protein</fullName>
    </recommendedName>
</protein>
<sequence>MLNGSQQVPCELHGDRIWISLPELTLEPVCVPSWLETLLAVDVDACALAGYDTGYLVVELERGTDLAAIPAPGIALGRHTQRALVLTCEEETPAGAADTHADVLCRYFAPQYGVPEDAATGSAMRLLSTYWRQRGLGPALRARQCSVEGGLLLSESRDGRCWVGGAVIGGRRHD</sequence>
<evidence type="ECO:0000313" key="3">
    <source>
        <dbReference type="EMBL" id="GMG86753.1"/>
    </source>
</evidence>
<evidence type="ECO:0008006" key="5">
    <source>
        <dbReference type="Google" id="ProtNLM"/>
    </source>
</evidence>
<keyword evidence="4" id="KW-1185">Reference proteome</keyword>
<comment type="similarity">
    <text evidence="1">Belongs to the PhzF family.</text>
</comment>
<dbReference type="Pfam" id="PF02567">
    <property type="entry name" value="PhzC-PhzF"/>
    <property type="match status" value="1"/>
</dbReference>
<keyword evidence="2" id="KW-0413">Isomerase</keyword>
<name>A0ABQ6LXG5_9GAMM</name>
<dbReference type="SUPFAM" id="SSF54506">
    <property type="entry name" value="Diaminopimelate epimerase-like"/>
    <property type="match status" value="1"/>
</dbReference>
<dbReference type="Gene3D" id="3.10.310.10">
    <property type="entry name" value="Diaminopimelate Epimerase, Chain A, domain 1"/>
    <property type="match status" value="2"/>
</dbReference>
<dbReference type="PANTHER" id="PTHR13774">
    <property type="entry name" value="PHENAZINE BIOSYNTHESIS PROTEIN"/>
    <property type="match status" value="1"/>
</dbReference>
<organism evidence="3 4">
    <name type="scientific">Biformimicrobium ophioploci</name>
    <dbReference type="NCBI Taxonomy" id="3036711"/>
    <lineage>
        <taxon>Bacteria</taxon>
        <taxon>Pseudomonadati</taxon>
        <taxon>Pseudomonadota</taxon>
        <taxon>Gammaproteobacteria</taxon>
        <taxon>Cellvibrionales</taxon>
        <taxon>Microbulbiferaceae</taxon>
        <taxon>Biformimicrobium</taxon>
    </lineage>
</organism>
<accession>A0ABQ6LXG5</accession>
<proteinExistence type="inferred from homology"/>
<reference evidence="3 4" key="1">
    <citation type="submission" date="2023-04" db="EMBL/GenBank/DDBJ databases">
        <title>Marinobulbifer ophiurae gen. nov., sp. Nov., isolate from tissue of brittle star Ophioplocus japonicus.</title>
        <authorList>
            <person name="Kawano K."/>
            <person name="Sawayama S."/>
            <person name="Nakagawa S."/>
        </authorList>
    </citation>
    <scope>NUCLEOTIDE SEQUENCE [LARGE SCALE GENOMIC DNA]</scope>
    <source>
        <strain evidence="3 4">NKW57</strain>
    </source>
</reference>
<gene>
    <name evidence="3" type="ORF">MNKW57_10740</name>
</gene>
<evidence type="ECO:0000313" key="4">
    <source>
        <dbReference type="Proteomes" id="UP001224392"/>
    </source>
</evidence>
<evidence type="ECO:0000256" key="2">
    <source>
        <dbReference type="ARBA" id="ARBA00023235"/>
    </source>
</evidence>